<evidence type="ECO:0000313" key="4">
    <source>
        <dbReference type="EMBL" id="HER44033.1"/>
    </source>
</evidence>
<dbReference type="PANTHER" id="PTHR34216:SF3">
    <property type="entry name" value="POLY-BETA-1,6-N-ACETYL-D-GLUCOSAMINE N-DEACETYLASE"/>
    <property type="match status" value="1"/>
</dbReference>
<dbReference type="InterPro" id="IPR051398">
    <property type="entry name" value="Polysacch_Deacetylase"/>
</dbReference>
<dbReference type="InterPro" id="IPR011330">
    <property type="entry name" value="Glyco_hydro/deAcase_b/a-brl"/>
</dbReference>
<dbReference type="GO" id="GO:0005975">
    <property type="term" value="P:carbohydrate metabolic process"/>
    <property type="evidence" value="ECO:0007669"/>
    <property type="project" value="InterPro"/>
</dbReference>
<dbReference type="SUPFAM" id="SSF88713">
    <property type="entry name" value="Glycoside hydrolase/deacetylase"/>
    <property type="match status" value="1"/>
</dbReference>
<dbReference type="GO" id="GO:0016810">
    <property type="term" value="F:hydrolase activity, acting on carbon-nitrogen (but not peptide) bonds"/>
    <property type="evidence" value="ECO:0007669"/>
    <property type="project" value="InterPro"/>
</dbReference>
<evidence type="ECO:0000259" key="3">
    <source>
        <dbReference type="Pfam" id="PF01522"/>
    </source>
</evidence>
<dbReference type="GO" id="GO:0005576">
    <property type="term" value="C:extracellular region"/>
    <property type="evidence" value="ECO:0007669"/>
    <property type="project" value="UniProtKB-SubCell"/>
</dbReference>
<dbReference type="Pfam" id="PF01522">
    <property type="entry name" value="Polysacc_deac_1"/>
    <property type="match status" value="1"/>
</dbReference>
<name>A0A7V2AVH5_UNCEI</name>
<dbReference type="Gene3D" id="3.20.20.370">
    <property type="entry name" value="Glycoside hydrolase/deacetylase"/>
    <property type="match status" value="1"/>
</dbReference>
<dbReference type="Proteomes" id="UP000886069">
    <property type="component" value="Unassembled WGS sequence"/>
</dbReference>
<evidence type="ECO:0000256" key="2">
    <source>
        <dbReference type="ARBA" id="ARBA00022729"/>
    </source>
</evidence>
<gene>
    <name evidence="4" type="ORF">ENO08_06200</name>
</gene>
<organism evidence="4">
    <name type="scientific">Eiseniibacteriota bacterium</name>
    <dbReference type="NCBI Taxonomy" id="2212470"/>
    <lineage>
        <taxon>Bacteria</taxon>
        <taxon>Candidatus Eiseniibacteriota</taxon>
    </lineage>
</organism>
<comment type="caution">
    <text evidence="4">The sequence shown here is derived from an EMBL/GenBank/DDBJ whole genome shotgun (WGS) entry which is preliminary data.</text>
</comment>
<reference evidence="4" key="1">
    <citation type="journal article" date="2020" name="mSystems">
        <title>Genome- and Community-Level Interaction Insights into Carbon Utilization and Element Cycling Functions of Hydrothermarchaeota in Hydrothermal Sediment.</title>
        <authorList>
            <person name="Zhou Z."/>
            <person name="Liu Y."/>
            <person name="Xu W."/>
            <person name="Pan J."/>
            <person name="Luo Z.H."/>
            <person name="Li M."/>
        </authorList>
    </citation>
    <scope>NUCLEOTIDE SEQUENCE [LARGE SCALE GENOMIC DNA]</scope>
    <source>
        <strain evidence="4">SpSt-1233</strain>
    </source>
</reference>
<dbReference type="InterPro" id="IPR002509">
    <property type="entry name" value="NODB_dom"/>
</dbReference>
<keyword evidence="2" id="KW-0732">Signal</keyword>
<comment type="subcellular location">
    <subcellularLocation>
        <location evidence="1">Secreted</location>
    </subcellularLocation>
</comment>
<protein>
    <recommendedName>
        <fullName evidence="3">NodB homology domain-containing protein</fullName>
    </recommendedName>
</protein>
<dbReference type="EMBL" id="DSEC01000436">
    <property type="protein sequence ID" value="HER44033.1"/>
    <property type="molecule type" value="Genomic_DNA"/>
</dbReference>
<feature type="domain" description="NodB homology" evidence="3">
    <location>
        <begin position="54"/>
        <end position="148"/>
    </location>
</feature>
<evidence type="ECO:0000256" key="1">
    <source>
        <dbReference type="ARBA" id="ARBA00004613"/>
    </source>
</evidence>
<sequence>MISVMFHSAGLNDLKWRSAHISDPLDIIREKLEVIHDEGYKTIRMGEAVEKTGRKRDDLIHLSFDDGYLDNWVHIFPMLNELGMKATIFMTAEFVDPGNIARDQKNLTERSHEPAGCCAGFLSYSEMKEMESSGLVEIQSHALTHTWFFKGPRIVDFWHPGSATEPLGAVWMIWNRFPERKPFYLTEANGLEEKIPYGTPVYEHGKSLETTRFFPEEKDLERILTDHVASEGDGFFDKPGWKDELNAVVNRFRDKHGENGRYESSEEHCARTRHELAESKRLLEEGLGHEVPGLCLPGGGVTKKAIITARESGYRYFTLPGKLKESPDIELTRGMIPRIGNLPYMTLRGRKLGFPTRSDFRHHLRMNNGYPSAKVLFGLGKIKRLLSAG</sequence>
<accession>A0A7V2AVH5</accession>
<proteinExistence type="predicted"/>
<dbReference type="AlphaFoldDB" id="A0A7V2AVH5"/>
<dbReference type="PANTHER" id="PTHR34216">
    <property type="match status" value="1"/>
</dbReference>